<dbReference type="EMBL" id="CAJJDN010000038">
    <property type="protein sequence ID" value="CAD8078612.1"/>
    <property type="molecule type" value="Genomic_DNA"/>
</dbReference>
<gene>
    <name evidence="2" type="ORF">PSON_ATCC_30995.1.T0380015</name>
</gene>
<organism evidence="2 3">
    <name type="scientific">Paramecium sonneborni</name>
    <dbReference type="NCBI Taxonomy" id="65129"/>
    <lineage>
        <taxon>Eukaryota</taxon>
        <taxon>Sar</taxon>
        <taxon>Alveolata</taxon>
        <taxon>Ciliophora</taxon>
        <taxon>Intramacronucleata</taxon>
        <taxon>Oligohymenophorea</taxon>
        <taxon>Peniculida</taxon>
        <taxon>Parameciidae</taxon>
        <taxon>Paramecium</taxon>
    </lineage>
</organism>
<keyword evidence="1" id="KW-0812">Transmembrane</keyword>
<keyword evidence="1" id="KW-1133">Transmembrane helix</keyword>
<keyword evidence="1" id="KW-0472">Membrane</keyword>
<proteinExistence type="predicted"/>
<reference evidence="2" key="1">
    <citation type="submission" date="2021-01" db="EMBL/GenBank/DDBJ databases">
        <authorList>
            <consortium name="Genoscope - CEA"/>
            <person name="William W."/>
        </authorList>
    </citation>
    <scope>NUCLEOTIDE SEQUENCE</scope>
</reference>
<evidence type="ECO:0008006" key="4">
    <source>
        <dbReference type="Google" id="ProtNLM"/>
    </source>
</evidence>
<evidence type="ECO:0000256" key="1">
    <source>
        <dbReference type="SAM" id="Phobius"/>
    </source>
</evidence>
<accession>A0A8S1MII4</accession>
<sequence length="293" mass="33981">MGSTLSKKQKQGLILFGIGTVFLIGGLYIDDKLKIELKNQQQKLDSNDKGQEDIQQTEISSNHDIQLQQIKEQIQVEYTGDKLSFDTIGQILEKSIDLCKKEYIQITLGNRKQRRDARTQSNSQLYQQLVLQYNEQVENLLEQKKIKLFTSLSISEEVFQESVMFLMDQGYFQQFFIIQATIKQKIKEAIPSTKILSLEQLKQILDYQVQIITNKPIDLASMIQTLSNNQETQQLIPLAVNTILADYCFEKFQIEEEDLIKMMQNPENYADQKMQKLMNQLEQAMYQLMGAIA</sequence>
<evidence type="ECO:0000313" key="3">
    <source>
        <dbReference type="Proteomes" id="UP000692954"/>
    </source>
</evidence>
<name>A0A8S1MII4_9CILI</name>
<evidence type="ECO:0000313" key="2">
    <source>
        <dbReference type="EMBL" id="CAD8078612.1"/>
    </source>
</evidence>
<keyword evidence="3" id="KW-1185">Reference proteome</keyword>
<feature type="transmembrane region" description="Helical" evidence="1">
    <location>
        <begin position="12"/>
        <end position="29"/>
    </location>
</feature>
<protein>
    <recommendedName>
        <fullName evidence="4">Transmembrane protein</fullName>
    </recommendedName>
</protein>
<comment type="caution">
    <text evidence="2">The sequence shown here is derived from an EMBL/GenBank/DDBJ whole genome shotgun (WGS) entry which is preliminary data.</text>
</comment>
<dbReference type="Proteomes" id="UP000692954">
    <property type="component" value="Unassembled WGS sequence"/>
</dbReference>
<dbReference type="AlphaFoldDB" id="A0A8S1MII4"/>
<dbReference type="OrthoDB" id="306895at2759"/>